<reference evidence="9 10" key="1">
    <citation type="submission" date="2020-06" db="EMBL/GenBank/DDBJ databases">
        <title>NJ-3-1, isolated from saline soil.</title>
        <authorList>
            <person name="Cui H.L."/>
            <person name="Shi X."/>
        </authorList>
    </citation>
    <scope>NUCLEOTIDE SEQUENCE [LARGE SCALE GENOMIC DNA]</scope>
    <source>
        <strain evidence="9 10">NJ-3-1</strain>
    </source>
</reference>
<evidence type="ECO:0000256" key="3">
    <source>
        <dbReference type="ARBA" id="ARBA00013194"/>
    </source>
</evidence>
<dbReference type="GeneID" id="56038185"/>
<dbReference type="InterPro" id="IPR046357">
    <property type="entry name" value="PPIase_dom_sf"/>
</dbReference>
<dbReference type="AlphaFoldDB" id="A0A7D5QHR6"/>
<feature type="domain" description="PPIase FKBP-type" evidence="8">
    <location>
        <begin position="39"/>
        <end position="140"/>
    </location>
</feature>
<organism evidence="9 10">
    <name type="scientific">Halorarum salinum</name>
    <dbReference type="NCBI Taxonomy" id="2743089"/>
    <lineage>
        <taxon>Archaea</taxon>
        <taxon>Methanobacteriati</taxon>
        <taxon>Methanobacteriota</taxon>
        <taxon>Stenosarchaea group</taxon>
        <taxon>Halobacteria</taxon>
        <taxon>Halobacteriales</taxon>
        <taxon>Haloferacaceae</taxon>
        <taxon>Halorarum</taxon>
    </lineage>
</organism>
<dbReference type="Gene3D" id="3.10.50.40">
    <property type="match status" value="1"/>
</dbReference>
<feature type="region of interest" description="Disordered" evidence="7">
    <location>
        <begin position="52"/>
        <end position="75"/>
    </location>
</feature>
<name>A0A7D5QHR6_9EURY</name>
<dbReference type="OrthoDB" id="8615at2157"/>
<comment type="similarity">
    <text evidence="2">Belongs to the FKBP-type PPIase family.</text>
</comment>
<dbReference type="Proteomes" id="UP000509626">
    <property type="component" value="Chromosome"/>
</dbReference>
<sequence length="340" mass="37344">MSEDEQADAAESADADPTEDEASAEADDEAAEEGGIAKNDFVTLEYTVRTVTAEDGDEGQVVDTTRRDVAEEAGIDDDEYDFSPRTVVVGEGHVFASVDEDLIGREVGDSNTVTVPADEAFGEFDPEDVRTVSVEKIPEDDRYPGAQVTVDGEQGYLETVIGGRARVDFNHPLAGDDLEYEYEILEIVEDREEQAASLIGMYLQETPEVRIETETVEEEVTMEAHEDEETGEVEKETELREVERDTLYIEATPMMQMNQQWMFSKQQIAQDIMGRLGLDRVVVEEVIDGSGGMMGGMGGMMGGMGDMGGEDVEEALDDVDLDDVDVDADELVEELEGDEE</sequence>
<dbReference type="SUPFAM" id="SSF54534">
    <property type="entry name" value="FKBP-like"/>
    <property type="match status" value="1"/>
</dbReference>
<evidence type="ECO:0000256" key="6">
    <source>
        <dbReference type="PROSITE-ProRule" id="PRU00277"/>
    </source>
</evidence>
<dbReference type="RefSeq" id="WP_179268989.1">
    <property type="nucleotide sequence ID" value="NZ_CP058579.1"/>
</dbReference>
<gene>
    <name evidence="9" type="ORF">HUG12_11960</name>
</gene>
<dbReference type="GO" id="GO:0003755">
    <property type="term" value="F:peptidyl-prolyl cis-trans isomerase activity"/>
    <property type="evidence" value="ECO:0007669"/>
    <property type="project" value="UniProtKB-KW"/>
</dbReference>
<keyword evidence="4 6" id="KW-0697">Rotamase</keyword>
<evidence type="ECO:0000256" key="7">
    <source>
        <dbReference type="SAM" id="MobiDB-lite"/>
    </source>
</evidence>
<keyword evidence="5 6" id="KW-0413">Isomerase</keyword>
<protein>
    <recommendedName>
        <fullName evidence="3 6">peptidylprolyl isomerase</fullName>
        <ecNumber evidence="3 6">5.2.1.8</ecNumber>
    </recommendedName>
</protein>
<dbReference type="InterPro" id="IPR048261">
    <property type="entry name" value="SlpA/SlyD-like_ins_sf"/>
</dbReference>
<evidence type="ECO:0000256" key="2">
    <source>
        <dbReference type="ARBA" id="ARBA00006577"/>
    </source>
</evidence>
<feature type="region of interest" description="Disordered" evidence="7">
    <location>
        <begin position="1"/>
        <end position="39"/>
    </location>
</feature>
<dbReference type="Pfam" id="PF00254">
    <property type="entry name" value="FKBP_C"/>
    <property type="match status" value="1"/>
</dbReference>
<dbReference type="InterPro" id="IPR054016">
    <property type="entry name" value="FKBP26_IF"/>
</dbReference>
<evidence type="ECO:0000256" key="1">
    <source>
        <dbReference type="ARBA" id="ARBA00000971"/>
    </source>
</evidence>
<accession>A0A7D5QHR6</accession>
<evidence type="ECO:0000256" key="4">
    <source>
        <dbReference type="ARBA" id="ARBA00023110"/>
    </source>
</evidence>
<proteinExistence type="inferred from homology"/>
<dbReference type="KEGG" id="halu:HUG12_11960"/>
<dbReference type="Pfam" id="PF22199">
    <property type="entry name" value="FKBP26_IF"/>
    <property type="match status" value="1"/>
</dbReference>
<comment type="catalytic activity">
    <reaction evidence="1 6">
        <text>[protein]-peptidylproline (omega=180) = [protein]-peptidylproline (omega=0)</text>
        <dbReference type="Rhea" id="RHEA:16237"/>
        <dbReference type="Rhea" id="RHEA-COMP:10747"/>
        <dbReference type="Rhea" id="RHEA-COMP:10748"/>
        <dbReference type="ChEBI" id="CHEBI:83833"/>
        <dbReference type="ChEBI" id="CHEBI:83834"/>
        <dbReference type="EC" id="5.2.1.8"/>
    </reaction>
</comment>
<feature type="compositionally biased region" description="Acidic residues" evidence="7">
    <location>
        <begin position="1"/>
        <end position="32"/>
    </location>
</feature>
<evidence type="ECO:0000256" key="5">
    <source>
        <dbReference type="ARBA" id="ARBA00023235"/>
    </source>
</evidence>
<dbReference type="InterPro" id="IPR001179">
    <property type="entry name" value="PPIase_FKBP_dom"/>
</dbReference>
<evidence type="ECO:0000259" key="8">
    <source>
        <dbReference type="PROSITE" id="PS50059"/>
    </source>
</evidence>
<evidence type="ECO:0000313" key="10">
    <source>
        <dbReference type="Proteomes" id="UP000509626"/>
    </source>
</evidence>
<dbReference type="EC" id="5.2.1.8" evidence="3 6"/>
<dbReference type="PANTHER" id="PTHR47861:SF2">
    <property type="entry name" value="LONG-TYPE PEPTIDYL-PROLYL CIS-TRANS ISOMERASE"/>
    <property type="match status" value="1"/>
</dbReference>
<evidence type="ECO:0000313" key="9">
    <source>
        <dbReference type="EMBL" id="QLG62404.1"/>
    </source>
</evidence>
<keyword evidence="10" id="KW-1185">Reference proteome</keyword>
<dbReference type="PANTHER" id="PTHR47861">
    <property type="entry name" value="FKBP-TYPE PEPTIDYL-PROLYL CIS-TRANS ISOMERASE SLYD"/>
    <property type="match status" value="1"/>
</dbReference>
<dbReference type="Gene3D" id="2.40.10.330">
    <property type="match status" value="1"/>
</dbReference>
<dbReference type="PROSITE" id="PS50059">
    <property type="entry name" value="FKBP_PPIASE"/>
    <property type="match status" value="1"/>
</dbReference>
<dbReference type="EMBL" id="CP058579">
    <property type="protein sequence ID" value="QLG62404.1"/>
    <property type="molecule type" value="Genomic_DNA"/>
</dbReference>